<name>A0A139BW00_9PROT</name>
<sequence>MSSPPLILGDDFLALLHRHFINLMCLDSGAEARLKNKGKPAFYNFSAFIVEINSRWFAITAGHIFDTLKKAQANGANISRWHIDDSIVSSKPEHPYPITIDIDRDVIWFSDNVPGVDYACFELGELTRQALLGQGIQAISSEVWAANDISEYSLWLLVGTPKCLVNFDFDRPTVKHHATIRLERVNSIPTGFTHTEYQRLYACLDFSSIKGIGNSFDIDGMSGGPIFGLKPSTSSNQYEYRIIGVQSSCTADHVAICAAAPFIEAIAQCVGNGAR</sequence>
<dbReference type="EMBL" id="LSLI01000010">
    <property type="protein sequence ID" value="KXS33166.1"/>
    <property type="molecule type" value="Genomic_DNA"/>
</dbReference>
<gene>
    <name evidence="1" type="ORF">AWT59_0723</name>
</gene>
<organism evidence="1 2">
    <name type="scientific">Candidatus Gallionella acididurans</name>
    <dbReference type="NCBI Taxonomy" id="1796491"/>
    <lineage>
        <taxon>Bacteria</taxon>
        <taxon>Pseudomonadati</taxon>
        <taxon>Pseudomonadota</taxon>
        <taxon>Betaproteobacteria</taxon>
        <taxon>Nitrosomonadales</taxon>
        <taxon>Gallionellaceae</taxon>
        <taxon>Gallionella</taxon>
    </lineage>
</organism>
<reference evidence="1 2" key="1">
    <citation type="submission" date="2016-02" db="EMBL/GenBank/DDBJ databases">
        <authorList>
            <person name="Wen L."/>
            <person name="He K."/>
            <person name="Yang H."/>
        </authorList>
    </citation>
    <scope>NUCLEOTIDE SEQUENCE [LARGE SCALE GENOMIC DNA]</scope>
    <source>
        <strain evidence="1">ShG14-8</strain>
    </source>
</reference>
<accession>A0A139BW00</accession>
<reference evidence="1 2" key="2">
    <citation type="submission" date="2016-03" db="EMBL/GenBank/DDBJ databases">
        <title>New uncultured bacterium of the family Gallionellaceae from acid mine drainage: description and reconstruction of genome based on metagenomic analysis of microbial community.</title>
        <authorList>
            <person name="Kadnikov V."/>
            <person name="Ivasenko D."/>
            <person name="Beletsky A."/>
            <person name="Mardanov A."/>
            <person name="Danilova E."/>
            <person name="Pimenov N."/>
            <person name="Karnachuk O."/>
            <person name="Ravin N."/>
        </authorList>
    </citation>
    <scope>NUCLEOTIDE SEQUENCE [LARGE SCALE GENOMIC DNA]</scope>
    <source>
        <strain evidence="1">ShG14-8</strain>
    </source>
</reference>
<protein>
    <submittedName>
        <fullName evidence="1">Uncharacterized protein</fullName>
    </submittedName>
</protein>
<comment type="caution">
    <text evidence="1">The sequence shown here is derived from an EMBL/GenBank/DDBJ whole genome shotgun (WGS) entry which is preliminary data.</text>
</comment>
<evidence type="ECO:0000313" key="1">
    <source>
        <dbReference type="EMBL" id="KXS33166.1"/>
    </source>
</evidence>
<evidence type="ECO:0000313" key="2">
    <source>
        <dbReference type="Proteomes" id="UP000070578"/>
    </source>
</evidence>
<dbReference type="Proteomes" id="UP000070578">
    <property type="component" value="Unassembled WGS sequence"/>
</dbReference>
<proteinExistence type="predicted"/>
<dbReference type="AlphaFoldDB" id="A0A139BW00"/>